<dbReference type="SUPFAM" id="SSF69593">
    <property type="entry name" value="Glycerol-3-phosphate (1)-acyltransferase"/>
    <property type="match status" value="1"/>
</dbReference>
<sequence length="485" mass="55923">MPQNTIKESDLPKSIQSTQPPLKFIPQQFNPSILYIFRWLLPIVLRFRTRPWLPAGIVKIEAENVEVLAKLYQQFQEGKIRFLLAFRHPEVEDPLCMLYLLSRIVPKVARQKNIQLQDPVHSYFLYDRGMTIWAGNWLGWLFSQVGGVPVRRGRRLDRQAIQTARELFANGKLPIAVAPEGGTNGHSGIVSPLEPGVSQMGFWCVEDLQKANRSETVLIVPVAIQYSYDKPPWTKLNWLLSKLEADSGLPVMASTPDHDPEIYYQRIYRLGEYLITEMEEFYRRFYHQDIPKTVCNDEESESQNQVLINRLHRLLDKSLAVTEEYFGVQAQGNFIDRCRRLEEAGWNYIYREDLPDINNLPPLKRGLADWIAQEADLRMRHMRIVESFVAVTANYIQEKPTAEKFAETTLLIFDMLSRIKDTTLPGRPSLGLRRAKITVGEPISVSERWEKAQGDAYSGKLRHASRQAASELTKDLQIALEKMIN</sequence>
<dbReference type="InterPro" id="IPR002123">
    <property type="entry name" value="Plipid/glycerol_acylTrfase"/>
</dbReference>
<accession>A0A9Q5Z7R7</accession>
<evidence type="ECO:0000313" key="3">
    <source>
        <dbReference type="Proteomes" id="UP000222310"/>
    </source>
</evidence>
<gene>
    <name evidence="2" type="ORF">VF08_27490</name>
</gene>
<feature type="domain" description="Phospholipid/glycerol acyltransferase" evidence="1">
    <location>
        <begin position="82"/>
        <end position="227"/>
    </location>
</feature>
<name>A0A9Q5Z7R7_NOSLI</name>
<dbReference type="EMBL" id="LAHD01000104">
    <property type="protein sequence ID" value="PHJ98135.1"/>
    <property type="molecule type" value="Genomic_DNA"/>
</dbReference>
<dbReference type="GO" id="GO:0016746">
    <property type="term" value="F:acyltransferase activity"/>
    <property type="evidence" value="ECO:0007669"/>
    <property type="project" value="UniProtKB-KW"/>
</dbReference>
<reference evidence="2 3" key="1">
    <citation type="submission" date="2015-02" db="EMBL/GenBank/DDBJ databases">
        <title>Nostoc linckia genome annotation.</title>
        <authorList>
            <person name="Zhou Z."/>
        </authorList>
    </citation>
    <scope>NUCLEOTIDE SEQUENCE [LARGE SCALE GENOMIC DNA]</scope>
    <source>
        <strain evidence="3">z8</strain>
    </source>
</reference>
<keyword evidence="2" id="KW-0808">Transferase</keyword>
<evidence type="ECO:0000313" key="2">
    <source>
        <dbReference type="EMBL" id="PHJ98135.1"/>
    </source>
</evidence>
<dbReference type="Pfam" id="PF01553">
    <property type="entry name" value="Acyltransferase"/>
    <property type="match status" value="1"/>
</dbReference>
<dbReference type="SMART" id="SM00563">
    <property type="entry name" value="PlsC"/>
    <property type="match status" value="1"/>
</dbReference>
<dbReference type="AlphaFoldDB" id="A0A9Q5Z7R7"/>
<keyword evidence="2" id="KW-0012">Acyltransferase</keyword>
<organism evidence="2 3">
    <name type="scientific">Nostoc linckia z8</name>
    <dbReference type="NCBI Taxonomy" id="1628746"/>
    <lineage>
        <taxon>Bacteria</taxon>
        <taxon>Bacillati</taxon>
        <taxon>Cyanobacteriota</taxon>
        <taxon>Cyanophyceae</taxon>
        <taxon>Nostocales</taxon>
        <taxon>Nostocaceae</taxon>
        <taxon>Nostoc</taxon>
    </lineage>
</organism>
<protein>
    <submittedName>
        <fullName evidence="2">Glycerol acyltransferase</fullName>
    </submittedName>
</protein>
<evidence type="ECO:0000259" key="1">
    <source>
        <dbReference type="SMART" id="SM00563"/>
    </source>
</evidence>
<proteinExistence type="predicted"/>
<comment type="caution">
    <text evidence="2">The sequence shown here is derived from an EMBL/GenBank/DDBJ whole genome shotgun (WGS) entry which is preliminary data.</text>
</comment>
<dbReference type="Proteomes" id="UP000222310">
    <property type="component" value="Unassembled WGS sequence"/>
</dbReference>